<name>A0A382SH58_9ZZZZ</name>
<keyword evidence="1" id="KW-0472">Membrane</keyword>
<keyword evidence="1" id="KW-0812">Transmembrane</keyword>
<protein>
    <recommendedName>
        <fullName evidence="2">DUF6785 domain-containing protein</fullName>
    </recommendedName>
</protein>
<evidence type="ECO:0000256" key="1">
    <source>
        <dbReference type="SAM" id="Phobius"/>
    </source>
</evidence>
<evidence type="ECO:0000259" key="2">
    <source>
        <dbReference type="Pfam" id="PF20581"/>
    </source>
</evidence>
<dbReference type="EMBL" id="UINC01128628">
    <property type="protein sequence ID" value="SVD08508.1"/>
    <property type="molecule type" value="Genomic_DNA"/>
</dbReference>
<feature type="transmembrane region" description="Helical" evidence="1">
    <location>
        <begin position="31"/>
        <end position="49"/>
    </location>
</feature>
<dbReference type="InterPro" id="IPR046712">
    <property type="entry name" value="DUF6785"/>
</dbReference>
<feature type="transmembrane region" description="Helical" evidence="1">
    <location>
        <begin position="61"/>
        <end position="94"/>
    </location>
</feature>
<dbReference type="AlphaFoldDB" id="A0A382SH58"/>
<reference evidence="3" key="1">
    <citation type="submission" date="2018-05" db="EMBL/GenBank/DDBJ databases">
        <authorList>
            <person name="Lanie J.A."/>
            <person name="Ng W.-L."/>
            <person name="Kazmierczak K.M."/>
            <person name="Andrzejewski T.M."/>
            <person name="Davidsen T.M."/>
            <person name="Wayne K.J."/>
            <person name="Tettelin H."/>
            <person name="Glass J.I."/>
            <person name="Rusch D."/>
            <person name="Podicherti R."/>
            <person name="Tsui H.-C.T."/>
            <person name="Winkler M.E."/>
        </authorList>
    </citation>
    <scope>NUCLEOTIDE SEQUENCE</scope>
</reference>
<proteinExistence type="predicted"/>
<evidence type="ECO:0000313" key="3">
    <source>
        <dbReference type="EMBL" id="SVD08508.1"/>
    </source>
</evidence>
<dbReference type="Pfam" id="PF20581">
    <property type="entry name" value="DUF6785"/>
    <property type="match status" value="1"/>
</dbReference>
<sequence length="312" mass="34984">AHALAFVLPLSAAWLFAYWPLDNFDIHSPGLIFSTFVLITALGAGPLSASGRRLALNRSELILVYVMLTIVSAVCTMGLGEQILPMISAIFYYASPQNQWTEKLFPHLPQKPILVDDGNNNRLFYEGLEKADQPIPYHAWTEPLLWWAILLLAVYVTMVCIAVLLRRQWMDRERLPYPIAQVGLSMIRGERSDRLINEFFKEPAMWIGCAIPLLLGSLRGLHAYYPEIPIINPIWHLSFIGHQRLELSIRFAIMGFAYYINSSIAAGIWVFHLLAKCEKEVLAATGITAPNQQIVFGASDSLPMAYQGVGAL</sequence>
<keyword evidence="1" id="KW-1133">Transmembrane helix</keyword>
<feature type="non-terminal residue" evidence="3">
    <location>
        <position position="1"/>
    </location>
</feature>
<feature type="transmembrane region" description="Helical" evidence="1">
    <location>
        <begin position="256"/>
        <end position="275"/>
    </location>
</feature>
<feature type="non-terminal residue" evidence="3">
    <location>
        <position position="312"/>
    </location>
</feature>
<accession>A0A382SH58</accession>
<organism evidence="3">
    <name type="scientific">marine metagenome</name>
    <dbReference type="NCBI Taxonomy" id="408172"/>
    <lineage>
        <taxon>unclassified sequences</taxon>
        <taxon>metagenomes</taxon>
        <taxon>ecological metagenomes</taxon>
    </lineage>
</organism>
<feature type="domain" description="DUF6785" evidence="2">
    <location>
        <begin position="34"/>
        <end position="311"/>
    </location>
</feature>
<feature type="transmembrane region" description="Helical" evidence="1">
    <location>
        <begin position="144"/>
        <end position="165"/>
    </location>
</feature>
<gene>
    <name evidence="3" type="ORF">METZ01_LOCUS361362</name>
</gene>